<dbReference type="PANTHER" id="PTHR36109:SF2">
    <property type="entry name" value="MEMBRANE PROTEIN"/>
    <property type="match status" value="1"/>
</dbReference>
<sequence length="181" mass="18936">MADQTSKAESAVIGIYDTHELADQAVKELQHAGFDMKKLSIIGKGYHSEEQPIGYYTTGKKMEVWGGIGASWGALWGGFWGLLMGAGFFMIPGVGPVLAAGPLVGLVVGALEGGVVVGGLSALGAALFNIGVPKDRIVRYESAIKADKFVLIVHGSDDDVARAKKIIDQAHATESSIYSAS</sequence>
<keyword evidence="1" id="KW-0472">Membrane</keyword>
<keyword evidence="1" id="KW-0812">Transmembrane</keyword>
<dbReference type="InterPro" id="IPR052948">
    <property type="entry name" value="Low_temp-induced_all0457"/>
</dbReference>
<keyword evidence="4" id="KW-1185">Reference proteome</keyword>
<name>A0ABN5H0P0_9FIRM</name>
<dbReference type="InterPro" id="IPR025889">
    <property type="entry name" value="GSP17M-like_dom"/>
</dbReference>
<dbReference type="Pfam" id="PF11181">
    <property type="entry name" value="YflT"/>
    <property type="match status" value="1"/>
</dbReference>
<feature type="transmembrane region" description="Helical" evidence="1">
    <location>
        <begin position="70"/>
        <end position="91"/>
    </location>
</feature>
<keyword evidence="1" id="KW-1133">Transmembrane helix</keyword>
<gene>
    <name evidence="3" type="ORF">BXT84_09390</name>
</gene>
<evidence type="ECO:0000259" key="2">
    <source>
        <dbReference type="Pfam" id="PF11181"/>
    </source>
</evidence>
<feature type="domain" description="General stress protein 17M-like" evidence="2">
    <location>
        <begin position="12"/>
        <end position="83"/>
    </location>
</feature>
<dbReference type="EMBL" id="CP019454">
    <property type="protein sequence ID" value="AUW94141.1"/>
    <property type="molecule type" value="Genomic_DNA"/>
</dbReference>
<dbReference type="Proteomes" id="UP000325292">
    <property type="component" value="Chromosome"/>
</dbReference>
<organism evidence="3 4">
    <name type="scientific">Sulfobacillus thermotolerans</name>
    <dbReference type="NCBI Taxonomy" id="338644"/>
    <lineage>
        <taxon>Bacteria</taxon>
        <taxon>Bacillati</taxon>
        <taxon>Bacillota</taxon>
        <taxon>Clostridia</taxon>
        <taxon>Eubacteriales</taxon>
        <taxon>Clostridiales Family XVII. Incertae Sedis</taxon>
        <taxon>Sulfobacillus</taxon>
    </lineage>
</organism>
<accession>A0ABN5H0P0</accession>
<evidence type="ECO:0000313" key="4">
    <source>
        <dbReference type="Proteomes" id="UP000325292"/>
    </source>
</evidence>
<dbReference type="RefSeq" id="WP_103376672.1">
    <property type="nucleotide sequence ID" value="NZ_CP133983.1"/>
</dbReference>
<dbReference type="PANTHER" id="PTHR36109">
    <property type="entry name" value="MEMBRANE PROTEIN-RELATED"/>
    <property type="match status" value="1"/>
</dbReference>
<evidence type="ECO:0000313" key="3">
    <source>
        <dbReference type="EMBL" id="AUW94141.1"/>
    </source>
</evidence>
<proteinExistence type="predicted"/>
<evidence type="ECO:0000256" key="1">
    <source>
        <dbReference type="SAM" id="Phobius"/>
    </source>
</evidence>
<reference evidence="3 4" key="1">
    <citation type="journal article" date="2019" name="Sci. Rep.">
        <title>Sulfobacillus thermotolerans: new insights into resistance and metabolic capacities of acidophilic chemolithotrophs.</title>
        <authorList>
            <person name="Panyushkina A.E."/>
            <person name="Babenko V.V."/>
            <person name="Nikitina A.S."/>
            <person name="Selezneva O.V."/>
            <person name="Tsaplina I.A."/>
            <person name="Letarova M.A."/>
            <person name="Kostryukova E.S."/>
            <person name="Letarov A.V."/>
        </authorList>
    </citation>
    <scope>NUCLEOTIDE SEQUENCE [LARGE SCALE GENOMIC DNA]</scope>
    <source>
        <strain evidence="3 4">Kr1</strain>
    </source>
</reference>
<protein>
    <recommendedName>
        <fullName evidence="2">General stress protein 17M-like domain-containing protein</fullName>
    </recommendedName>
</protein>
<feature type="transmembrane region" description="Helical" evidence="1">
    <location>
        <begin position="103"/>
        <end position="130"/>
    </location>
</feature>